<dbReference type="InterPro" id="IPR017930">
    <property type="entry name" value="Myb_dom"/>
</dbReference>
<dbReference type="Gene3D" id="1.10.10.60">
    <property type="entry name" value="Homeodomain-like"/>
    <property type="match status" value="1"/>
</dbReference>
<dbReference type="OrthoDB" id="2143914at2759"/>
<dbReference type="SUPFAM" id="SSF46689">
    <property type="entry name" value="Homeodomain-like"/>
    <property type="match status" value="1"/>
</dbReference>
<dbReference type="PROSITE" id="PS51294">
    <property type="entry name" value="HTH_MYB"/>
    <property type="match status" value="1"/>
</dbReference>
<evidence type="ECO:0000313" key="5">
    <source>
        <dbReference type="EMBL" id="KAG2301492.1"/>
    </source>
</evidence>
<accession>A0A8X7S849</accession>
<dbReference type="EMBL" id="JAAMPC010000007">
    <property type="protein sequence ID" value="KAG2301492.1"/>
    <property type="molecule type" value="Genomic_DNA"/>
</dbReference>
<dbReference type="Pfam" id="PF00249">
    <property type="entry name" value="Myb_DNA-binding"/>
    <property type="match status" value="1"/>
</dbReference>
<proteinExistence type="predicted"/>
<evidence type="ECO:0000259" key="4">
    <source>
        <dbReference type="PROSITE" id="PS51294"/>
    </source>
</evidence>
<reference evidence="5 6" key="1">
    <citation type="submission" date="2020-02" db="EMBL/GenBank/DDBJ databases">
        <authorList>
            <person name="Ma Q."/>
            <person name="Huang Y."/>
            <person name="Song X."/>
            <person name="Pei D."/>
        </authorList>
    </citation>
    <scope>NUCLEOTIDE SEQUENCE [LARGE SCALE GENOMIC DNA]</scope>
    <source>
        <strain evidence="5">Sxm20200214</strain>
        <tissue evidence="5">Leaf</tissue>
    </source>
</reference>
<dbReference type="PROSITE" id="PS50090">
    <property type="entry name" value="MYB_LIKE"/>
    <property type="match status" value="1"/>
</dbReference>
<sequence>MLYITERWLEEEEDRILIEAHKEIGNRWAEIARKLPGRLKIQSRIIGMRLNANNTRGSLRGKMKFPCTRQRHSSELY</sequence>
<evidence type="ECO:0000256" key="2">
    <source>
        <dbReference type="ARBA" id="ARBA00023242"/>
    </source>
</evidence>
<protein>
    <submittedName>
        <fullName evidence="5">Uncharacterized protein</fullName>
    </submittedName>
</protein>
<dbReference type="Proteomes" id="UP000886595">
    <property type="component" value="Unassembled WGS sequence"/>
</dbReference>
<dbReference type="AlphaFoldDB" id="A0A8X7S849"/>
<evidence type="ECO:0000256" key="1">
    <source>
        <dbReference type="ARBA" id="ARBA00004123"/>
    </source>
</evidence>
<comment type="caution">
    <text evidence="5">The sequence shown here is derived from an EMBL/GenBank/DDBJ whole genome shotgun (WGS) entry which is preliminary data.</text>
</comment>
<evidence type="ECO:0000259" key="3">
    <source>
        <dbReference type="PROSITE" id="PS50090"/>
    </source>
</evidence>
<keyword evidence="6" id="KW-1185">Reference proteome</keyword>
<comment type="subcellular location">
    <subcellularLocation>
        <location evidence="1">Nucleus</location>
    </subcellularLocation>
</comment>
<evidence type="ECO:0000313" key="6">
    <source>
        <dbReference type="Proteomes" id="UP000886595"/>
    </source>
</evidence>
<feature type="domain" description="Myb-like" evidence="3">
    <location>
        <begin position="11"/>
        <end position="44"/>
    </location>
</feature>
<dbReference type="GO" id="GO:0005634">
    <property type="term" value="C:nucleus"/>
    <property type="evidence" value="ECO:0007669"/>
    <property type="project" value="UniProtKB-SubCell"/>
</dbReference>
<keyword evidence="2" id="KW-0539">Nucleus</keyword>
<dbReference type="InterPro" id="IPR001005">
    <property type="entry name" value="SANT/Myb"/>
</dbReference>
<dbReference type="CDD" id="cd00167">
    <property type="entry name" value="SANT"/>
    <property type="match status" value="1"/>
</dbReference>
<feature type="domain" description="HTH myb-type" evidence="4">
    <location>
        <begin position="11"/>
        <end position="38"/>
    </location>
</feature>
<dbReference type="InterPro" id="IPR009057">
    <property type="entry name" value="Homeodomain-like_sf"/>
</dbReference>
<organism evidence="5 6">
    <name type="scientific">Brassica carinata</name>
    <name type="common">Ethiopian mustard</name>
    <name type="synonym">Abyssinian cabbage</name>
    <dbReference type="NCBI Taxonomy" id="52824"/>
    <lineage>
        <taxon>Eukaryota</taxon>
        <taxon>Viridiplantae</taxon>
        <taxon>Streptophyta</taxon>
        <taxon>Embryophyta</taxon>
        <taxon>Tracheophyta</taxon>
        <taxon>Spermatophyta</taxon>
        <taxon>Magnoliopsida</taxon>
        <taxon>eudicotyledons</taxon>
        <taxon>Gunneridae</taxon>
        <taxon>Pentapetalae</taxon>
        <taxon>rosids</taxon>
        <taxon>malvids</taxon>
        <taxon>Brassicales</taxon>
        <taxon>Brassicaceae</taxon>
        <taxon>Brassiceae</taxon>
        <taxon>Brassica</taxon>
    </lineage>
</organism>
<gene>
    <name evidence="5" type="ORF">Bca52824_030143</name>
</gene>
<name>A0A8X7S849_BRACI</name>